<evidence type="ECO:0000313" key="11">
    <source>
        <dbReference type="Proteomes" id="UP000541444"/>
    </source>
</evidence>
<dbReference type="PROSITE" id="PS00810">
    <property type="entry name" value="ADP_GLC_PYROPHOSPH_3"/>
    <property type="match status" value="1"/>
</dbReference>
<evidence type="ECO:0000313" key="10">
    <source>
        <dbReference type="EMBL" id="KAF6172050.1"/>
    </source>
</evidence>
<dbReference type="PANTHER" id="PTHR43523:SF12">
    <property type="entry name" value="GLUCOSE-1-PHOSPHATE ADENYLYLTRANSFERASE LARGE SUBUNIT 1, CHLOROPLASTIC-RELATED"/>
    <property type="match status" value="1"/>
</dbReference>
<evidence type="ECO:0000256" key="2">
    <source>
        <dbReference type="ARBA" id="ARBA00004727"/>
    </source>
</evidence>
<proteinExistence type="inferred from homology"/>
<keyword evidence="6" id="KW-0808">Transferase</keyword>
<dbReference type="EC" id="2.7.7.27" evidence="4"/>
<dbReference type="PANTHER" id="PTHR43523">
    <property type="entry name" value="GLUCOSE-1-PHOSPHATE ADENYLYLTRANSFERASE-RELATED"/>
    <property type="match status" value="1"/>
</dbReference>
<dbReference type="GO" id="GO:0008878">
    <property type="term" value="F:glucose-1-phosphate adenylyltransferase activity"/>
    <property type="evidence" value="ECO:0007669"/>
    <property type="project" value="UniProtKB-EC"/>
</dbReference>
<dbReference type="InterPro" id="IPR005836">
    <property type="entry name" value="ADP_Glu_pyroP_CS"/>
</dbReference>
<organism evidence="10 11">
    <name type="scientific">Kingdonia uniflora</name>
    <dbReference type="NCBI Taxonomy" id="39325"/>
    <lineage>
        <taxon>Eukaryota</taxon>
        <taxon>Viridiplantae</taxon>
        <taxon>Streptophyta</taxon>
        <taxon>Embryophyta</taxon>
        <taxon>Tracheophyta</taxon>
        <taxon>Spermatophyta</taxon>
        <taxon>Magnoliopsida</taxon>
        <taxon>Ranunculales</taxon>
        <taxon>Circaeasteraceae</taxon>
        <taxon>Kingdonia</taxon>
    </lineage>
</organism>
<name>A0A7J7NY79_9MAGN</name>
<keyword evidence="11" id="KW-1185">Reference proteome</keyword>
<evidence type="ECO:0000256" key="5">
    <source>
        <dbReference type="ARBA" id="ARBA00022533"/>
    </source>
</evidence>
<keyword evidence="9" id="KW-0750">Starch biosynthesis</keyword>
<accession>A0A7J7NY79</accession>
<dbReference type="InterPro" id="IPR029044">
    <property type="entry name" value="Nucleotide-diphossugar_trans"/>
</dbReference>
<reference evidence="10 11" key="1">
    <citation type="journal article" date="2020" name="IScience">
        <title>Genome Sequencing of the Endangered Kingdonia uniflora (Circaeasteraceae, Ranunculales) Reveals Potential Mechanisms of Evolutionary Specialization.</title>
        <authorList>
            <person name="Sun Y."/>
            <person name="Deng T."/>
            <person name="Zhang A."/>
            <person name="Moore M.J."/>
            <person name="Landis J.B."/>
            <person name="Lin N."/>
            <person name="Zhang H."/>
            <person name="Zhang X."/>
            <person name="Huang J."/>
            <person name="Zhang X."/>
            <person name="Sun H."/>
            <person name="Wang H."/>
        </authorList>
    </citation>
    <scope>NUCLEOTIDE SEQUENCE [LARGE SCALE GENOMIC DNA]</scope>
    <source>
        <strain evidence="10">TB1705</strain>
        <tissue evidence="10">Leaf</tissue>
    </source>
</reference>
<keyword evidence="5" id="KW-0021">Allosteric enzyme</keyword>
<dbReference type="OrthoDB" id="1686624at2759"/>
<evidence type="ECO:0000256" key="1">
    <source>
        <dbReference type="ARBA" id="ARBA00000956"/>
    </source>
</evidence>
<dbReference type="GO" id="GO:0000166">
    <property type="term" value="F:nucleotide binding"/>
    <property type="evidence" value="ECO:0007669"/>
    <property type="project" value="UniProtKB-KW"/>
</dbReference>
<gene>
    <name evidence="10" type="ORF">GIB67_029468</name>
</gene>
<protein>
    <recommendedName>
        <fullName evidence="4">glucose-1-phosphate adenylyltransferase</fullName>
        <ecNumber evidence="4">2.7.7.27</ecNumber>
    </recommendedName>
</protein>
<dbReference type="InterPro" id="IPR011831">
    <property type="entry name" value="ADP-Glc_PPase"/>
</dbReference>
<comment type="pathway">
    <text evidence="2">Glycan biosynthesis; starch biosynthesis.</text>
</comment>
<sequence>MKVDTTILGVDDERAKGMPYIASMGIYVVSKNVMLNLLRDKFPGTNDFGSEVIPGATSIGMRVGVLFNLHDLRVSGDKEEETAVVEVEDGLHFSVPSSFLVVFYRGMKGKEVFDLLPSCNF</sequence>
<dbReference type="Gene3D" id="3.90.550.10">
    <property type="entry name" value="Spore Coat Polysaccharide Biosynthesis Protein SpsA, Chain A"/>
    <property type="match status" value="1"/>
</dbReference>
<dbReference type="GO" id="GO:0005978">
    <property type="term" value="P:glycogen biosynthetic process"/>
    <property type="evidence" value="ECO:0007669"/>
    <property type="project" value="InterPro"/>
</dbReference>
<dbReference type="GO" id="GO:0019252">
    <property type="term" value="P:starch biosynthetic process"/>
    <property type="evidence" value="ECO:0007669"/>
    <property type="project" value="UniProtKB-KW"/>
</dbReference>
<evidence type="ECO:0000256" key="4">
    <source>
        <dbReference type="ARBA" id="ARBA00012460"/>
    </source>
</evidence>
<dbReference type="Proteomes" id="UP000541444">
    <property type="component" value="Unassembled WGS sequence"/>
</dbReference>
<dbReference type="AlphaFoldDB" id="A0A7J7NY79"/>
<dbReference type="SUPFAM" id="SSF53448">
    <property type="entry name" value="Nucleotide-diphospho-sugar transferases"/>
    <property type="match status" value="1"/>
</dbReference>
<evidence type="ECO:0000256" key="8">
    <source>
        <dbReference type="ARBA" id="ARBA00022741"/>
    </source>
</evidence>
<evidence type="ECO:0000256" key="3">
    <source>
        <dbReference type="ARBA" id="ARBA00010443"/>
    </source>
</evidence>
<keyword evidence="8" id="KW-0547">Nucleotide-binding</keyword>
<comment type="similarity">
    <text evidence="3">Belongs to the bacterial/plant glucose-1-phosphate adenylyltransferase family.</text>
</comment>
<comment type="caution">
    <text evidence="10">The sequence shown here is derived from an EMBL/GenBank/DDBJ whole genome shotgun (WGS) entry which is preliminary data.</text>
</comment>
<comment type="catalytic activity">
    <reaction evidence="1">
        <text>alpha-D-glucose 1-phosphate + ATP + H(+) = ADP-alpha-D-glucose + diphosphate</text>
        <dbReference type="Rhea" id="RHEA:12120"/>
        <dbReference type="ChEBI" id="CHEBI:15378"/>
        <dbReference type="ChEBI" id="CHEBI:30616"/>
        <dbReference type="ChEBI" id="CHEBI:33019"/>
        <dbReference type="ChEBI" id="CHEBI:57498"/>
        <dbReference type="ChEBI" id="CHEBI:58601"/>
        <dbReference type="EC" id="2.7.7.27"/>
    </reaction>
</comment>
<evidence type="ECO:0000256" key="6">
    <source>
        <dbReference type="ARBA" id="ARBA00022679"/>
    </source>
</evidence>
<evidence type="ECO:0000256" key="9">
    <source>
        <dbReference type="ARBA" id="ARBA00022922"/>
    </source>
</evidence>
<dbReference type="EMBL" id="JACGCM010000445">
    <property type="protein sequence ID" value="KAF6172050.1"/>
    <property type="molecule type" value="Genomic_DNA"/>
</dbReference>
<keyword evidence="7" id="KW-0548">Nucleotidyltransferase</keyword>
<evidence type="ECO:0000256" key="7">
    <source>
        <dbReference type="ARBA" id="ARBA00022695"/>
    </source>
</evidence>